<dbReference type="InterPro" id="IPR017946">
    <property type="entry name" value="PLC-like_Pdiesterase_TIM-brl"/>
</dbReference>
<evidence type="ECO:0000313" key="2">
    <source>
        <dbReference type="EMBL" id="NEJ71152.1"/>
    </source>
</evidence>
<proteinExistence type="predicted"/>
<evidence type="ECO:0000259" key="1">
    <source>
        <dbReference type="PROSITE" id="PS51704"/>
    </source>
</evidence>
<dbReference type="InterPro" id="IPR030395">
    <property type="entry name" value="GP_PDE_dom"/>
</dbReference>
<dbReference type="GO" id="GO:0008081">
    <property type="term" value="F:phosphoric diester hydrolase activity"/>
    <property type="evidence" value="ECO:0007669"/>
    <property type="project" value="InterPro"/>
</dbReference>
<accession>A0A7K3UBV7</accession>
<feature type="domain" description="GP-PDE" evidence="1">
    <location>
        <begin position="9"/>
        <end position="239"/>
    </location>
</feature>
<dbReference type="Pfam" id="PF03009">
    <property type="entry name" value="GDPD"/>
    <property type="match status" value="1"/>
</dbReference>
<reference evidence="2 3" key="1">
    <citation type="submission" date="2019-12" db="EMBL/GenBank/DDBJ databases">
        <title>Rhizobium genotypes associated with high levels of biological nitrogen fixation by grain legumes in a temperate-maritime cropping system.</title>
        <authorList>
            <person name="Maluk M."/>
            <person name="Francesc Ferrando Molina F."/>
            <person name="Lopez Del Egido L."/>
            <person name="Lafos M."/>
            <person name="Langarica-Fuentes A."/>
            <person name="Gebre Yohannes G."/>
            <person name="Young M.W."/>
            <person name="Martin P."/>
            <person name="Gantlett R."/>
            <person name="Kenicer G."/>
            <person name="Hawes C."/>
            <person name="Begg G.S."/>
            <person name="Quilliam R.S."/>
            <person name="Squire G.R."/>
            <person name="Poole P.S."/>
            <person name="Young P.W."/>
            <person name="Iannetta P.M."/>
            <person name="James E.K."/>
        </authorList>
    </citation>
    <scope>NUCLEOTIDE SEQUENCE [LARGE SCALE GENOMIC DNA]</scope>
    <source>
        <strain evidence="2 3">JHI366</strain>
    </source>
</reference>
<dbReference type="RefSeq" id="WP_164009438.1">
    <property type="nucleotide sequence ID" value="NZ_WUFT01000006.1"/>
</dbReference>
<dbReference type="SUPFAM" id="SSF51695">
    <property type="entry name" value="PLC-like phosphodiesterases"/>
    <property type="match status" value="1"/>
</dbReference>
<dbReference type="GO" id="GO:0006629">
    <property type="term" value="P:lipid metabolic process"/>
    <property type="evidence" value="ECO:0007669"/>
    <property type="project" value="InterPro"/>
</dbReference>
<dbReference type="EMBL" id="WUFT01000006">
    <property type="protein sequence ID" value="NEJ71152.1"/>
    <property type="molecule type" value="Genomic_DNA"/>
</dbReference>
<dbReference type="Proteomes" id="UP000471753">
    <property type="component" value="Unassembled WGS sequence"/>
</dbReference>
<protein>
    <submittedName>
        <fullName evidence="2">Glycerophosphodiester phosphodiesterase</fullName>
    </submittedName>
</protein>
<evidence type="ECO:0000313" key="3">
    <source>
        <dbReference type="Proteomes" id="UP000471753"/>
    </source>
</evidence>
<dbReference type="PANTHER" id="PTHR46211">
    <property type="entry name" value="GLYCEROPHOSPHORYL DIESTER PHOSPHODIESTERASE"/>
    <property type="match status" value="1"/>
</dbReference>
<name>A0A7K3UBV7_9HYPH</name>
<dbReference type="AlphaFoldDB" id="A0A7K3UBV7"/>
<gene>
    <name evidence="2" type="ORF">GR197_11495</name>
</gene>
<dbReference type="Gene3D" id="3.20.20.190">
    <property type="entry name" value="Phosphatidylinositol (PI) phosphodiesterase"/>
    <property type="match status" value="1"/>
</dbReference>
<sequence>MTNAAWIRDLPVAHRGYHDLNKLVWENTLSAFLRAVEAGFAIECDLHYASDGVPVVFHDEDLQRLCNLSGDIRERTSRELGLIAVGGTADKVPTLRQLLDLVQGKVPLVLELKGREADDEGFAEAVLEVLQDYEGKVALMSFDHWLLRDLKTLDAAYPLGLTANGNTPEEFEAHAKAMEIGLDFISYHYDDLPNAFITGERKKGIPVITWTVRDDEARRRTSANADQMTFEGFDPRVAV</sequence>
<dbReference type="PANTHER" id="PTHR46211:SF1">
    <property type="entry name" value="GLYCEROPHOSPHODIESTER PHOSPHODIESTERASE, CYTOPLASMIC"/>
    <property type="match status" value="1"/>
</dbReference>
<dbReference type="PROSITE" id="PS51704">
    <property type="entry name" value="GP_PDE"/>
    <property type="match status" value="1"/>
</dbReference>
<organism evidence="2 3">
    <name type="scientific">Rhizobium phaseoli</name>
    <dbReference type="NCBI Taxonomy" id="396"/>
    <lineage>
        <taxon>Bacteria</taxon>
        <taxon>Pseudomonadati</taxon>
        <taxon>Pseudomonadota</taxon>
        <taxon>Alphaproteobacteria</taxon>
        <taxon>Hyphomicrobiales</taxon>
        <taxon>Rhizobiaceae</taxon>
        <taxon>Rhizobium/Agrobacterium group</taxon>
        <taxon>Rhizobium</taxon>
    </lineage>
</organism>
<comment type="caution">
    <text evidence="2">The sequence shown here is derived from an EMBL/GenBank/DDBJ whole genome shotgun (WGS) entry which is preliminary data.</text>
</comment>
<dbReference type="CDD" id="cd08585">
    <property type="entry name" value="GDPD_like_3"/>
    <property type="match status" value="1"/>
</dbReference>